<evidence type="ECO:0000256" key="2">
    <source>
        <dbReference type="ARBA" id="ARBA00009347"/>
    </source>
</evidence>
<dbReference type="PROSITE" id="PS00073">
    <property type="entry name" value="ACYL_COA_DH_2"/>
    <property type="match status" value="1"/>
</dbReference>
<dbReference type="InterPro" id="IPR009100">
    <property type="entry name" value="AcylCoA_DH/oxidase_NM_dom_sf"/>
</dbReference>
<dbReference type="InterPro" id="IPR013786">
    <property type="entry name" value="AcylCoA_DH/ox_N"/>
</dbReference>
<keyword evidence="5" id="KW-0560">Oxidoreductase</keyword>
<reference evidence="9 10" key="1">
    <citation type="submission" date="2023-11" db="EMBL/GenBank/DDBJ databases">
        <title>A Novel Polar Bacteriovorax (B. antarcticus) Isolated from the Biocrust in Antarctica.</title>
        <authorList>
            <person name="Mun W."/>
            <person name="Choi S.Y."/>
            <person name="Mitchell R.J."/>
        </authorList>
    </citation>
    <scope>NUCLEOTIDE SEQUENCE [LARGE SCALE GENOMIC DNA]</scope>
    <source>
        <strain evidence="9 10">PP10</strain>
    </source>
</reference>
<proteinExistence type="inferred from homology"/>
<dbReference type="InterPro" id="IPR006091">
    <property type="entry name" value="Acyl-CoA_Oxase/DH_mid-dom"/>
</dbReference>
<feature type="domain" description="Acyl-CoA oxidase/dehydrogenase middle" evidence="7">
    <location>
        <begin position="121"/>
        <end position="213"/>
    </location>
</feature>
<evidence type="ECO:0000256" key="3">
    <source>
        <dbReference type="ARBA" id="ARBA00022630"/>
    </source>
</evidence>
<feature type="domain" description="Acyl-CoA dehydrogenase/oxidase C-terminal" evidence="6">
    <location>
        <begin position="231"/>
        <end position="375"/>
    </location>
</feature>
<comment type="cofactor">
    <cofactor evidence="1 5">
        <name>FAD</name>
        <dbReference type="ChEBI" id="CHEBI:57692"/>
    </cofactor>
</comment>
<dbReference type="Pfam" id="PF02771">
    <property type="entry name" value="Acyl-CoA_dh_N"/>
    <property type="match status" value="1"/>
</dbReference>
<sequence length="380" mass="41968">MWFFSAEEKELQKVCRDFAQKELAPFAEKHDHDETFNINAFKKMGELGLLGITADPKYGGAGLGAVAATIVMEEFGKACAGSTLSYLAHAILCVNNIQNNASEEQKEKYLPKLITGEWIGCMGMSEPEYGSDAVGIQTKAKKDGDGYIINGTKMWITNAHYADVAYVYTRTGEDRKNLSTFIVEKGTPGFHAGKPIHKMGMRSSPTGELVFDNAKVPASALVGKEGESIYHMMKNLDIERITIAGISLGIAQACVDQCIKYSMERKQFGKNIGSFQLIQKMIAEMATETEMMRAFLYQIAKAYDEGDRGPAQAAMVKLAIPKMTTKIALDAIQVHGGYGYSREFPLERMMRDNKLNEIGAGTNEIMITIIAKHLLKDMKH</sequence>
<evidence type="ECO:0000259" key="6">
    <source>
        <dbReference type="Pfam" id="PF00441"/>
    </source>
</evidence>
<comment type="similarity">
    <text evidence="2 5">Belongs to the acyl-CoA dehydrogenase family.</text>
</comment>
<evidence type="ECO:0000256" key="1">
    <source>
        <dbReference type="ARBA" id="ARBA00001974"/>
    </source>
</evidence>
<evidence type="ECO:0000313" key="10">
    <source>
        <dbReference type="Proteomes" id="UP001302274"/>
    </source>
</evidence>
<gene>
    <name evidence="9" type="ORF">SHI21_05110</name>
</gene>
<dbReference type="InterPro" id="IPR006089">
    <property type="entry name" value="Acyl-CoA_DH_CS"/>
</dbReference>
<dbReference type="PIRSF" id="PIRSF016578">
    <property type="entry name" value="HsaA"/>
    <property type="match status" value="1"/>
</dbReference>
<dbReference type="Gene3D" id="2.40.110.10">
    <property type="entry name" value="Butyryl-CoA Dehydrogenase, subunit A, domain 2"/>
    <property type="match status" value="1"/>
</dbReference>
<dbReference type="SUPFAM" id="SSF56645">
    <property type="entry name" value="Acyl-CoA dehydrogenase NM domain-like"/>
    <property type="match status" value="1"/>
</dbReference>
<protein>
    <submittedName>
        <fullName evidence="9">Acyl-CoA dehydrogenase family protein</fullName>
    </submittedName>
</protein>
<comment type="caution">
    <text evidence="9">The sequence shown here is derived from an EMBL/GenBank/DDBJ whole genome shotgun (WGS) entry which is preliminary data.</text>
</comment>
<evidence type="ECO:0000256" key="5">
    <source>
        <dbReference type="RuleBase" id="RU362125"/>
    </source>
</evidence>
<name>A0ABU5VRA1_9BACT</name>
<dbReference type="Pfam" id="PF02770">
    <property type="entry name" value="Acyl-CoA_dh_M"/>
    <property type="match status" value="1"/>
</dbReference>
<dbReference type="Gene3D" id="1.20.140.10">
    <property type="entry name" value="Butyryl-CoA Dehydrogenase, subunit A, domain 3"/>
    <property type="match status" value="1"/>
</dbReference>
<dbReference type="EMBL" id="JAYGJQ010000001">
    <property type="protein sequence ID" value="MEA9355564.1"/>
    <property type="molecule type" value="Genomic_DNA"/>
</dbReference>
<organism evidence="9 10">
    <name type="scientific">Bacteriovorax antarcticus</name>
    <dbReference type="NCBI Taxonomy" id="3088717"/>
    <lineage>
        <taxon>Bacteria</taxon>
        <taxon>Pseudomonadati</taxon>
        <taxon>Bdellovibrionota</taxon>
        <taxon>Bacteriovoracia</taxon>
        <taxon>Bacteriovoracales</taxon>
        <taxon>Bacteriovoracaceae</taxon>
        <taxon>Bacteriovorax</taxon>
    </lineage>
</organism>
<keyword evidence="3 5" id="KW-0285">Flavoprotein</keyword>
<dbReference type="Gene3D" id="1.10.540.10">
    <property type="entry name" value="Acyl-CoA dehydrogenase/oxidase, N-terminal domain"/>
    <property type="match status" value="1"/>
</dbReference>
<evidence type="ECO:0000256" key="4">
    <source>
        <dbReference type="ARBA" id="ARBA00022827"/>
    </source>
</evidence>
<evidence type="ECO:0000259" key="7">
    <source>
        <dbReference type="Pfam" id="PF02770"/>
    </source>
</evidence>
<dbReference type="Pfam" id="PF00441">
    <property type="entry name" value="Acyl-CoA_dh_1"/>
    <property type="match status" value="1"/>
</dbReference>
<evidence type="ECO:0000259" key="8">
    <source>
        <dbReference type="Pfam" id="PF02771"/>
    </source>
</evidence>
<dbReference type="InterPro" id="IPR009075">
    <property type="entry name" value="AcylCo_DH/oxidase_C"/>
</dbReference>
<dbReference type="InterPro" id="IPR046373">
    <property type="entry name" value="Acyl-CoA_Oxase/DH_mid-dom_sf"/>
</dbReference>
<dbReference type="Proteomes" id="UP001302274">
    <property type="component" value="Unassembled WGS sequence"/>
</dbReference>
<feature type="domain" description="Acyl-CoA dehydrogenase/oxidase N-terminal" evidence="8">
    <location>
        <begin position="5"/>
        <end position="117"/>
    </location>
</feature>
<dbReference type="PANTHER" id="PTHR43884:SF12">
    <property type="entry name" value="ISOVALERYL-COA DEHYDROGENASE, MITOCHONDRIAL-RELATED"/>
    <property type="match status" value="1"/>
</dbReference>
<dbReference type="InterPro" id="IPR036250">
    <property type="entry name" value="AcylCo_DH-like_C"/>
</dbReference>
<dbReference type="PANTHER" id="PTHR43884">
    <property type="entry name" value="ACYL-COA DEHYDROGENASE"/>
    <property type="match status" value="1"/>
</dbReference>
<dbReference type="SUPFAM" id="SSF47203">
    <property type="entry name" value="Acyl-CoA dehydrogenase C-terminal domain-like"/>
    <property type="match status" value="1"/>
</dbReference>
<keyword evidence="4 5" id="KW-0274">FAD</keyword>
<accession>A0ABU5VRA1</accession>
<keyword evidence="10" id="KW-1185">Reference proteome</keyword>
<dbReference type="RefSeq" id="WP_323575149.1">
    <property type="nucleotide sequence ID" value="NZ_JAYGJQ010000001.1"/>
</dbReference>
<evidence type="ECO:0000313" key="9">
    <source>
        <dbReference type="EMBL" id="MEA9355564.1"/>
    </source>
</evidence>
<dbReference type="InterPro" id="IPR037069">
    <property type="entry name" value="AcylCoA_DH/ox_N_sf"/>
</dbReference>